<proteinExistence type="predicted"/>
<accession>A0A4S2H972</accession>
<keyword evidence="3" id="KW-1185">Reference proteome</keyword>
<evidence type="ECO:0000259" key="1">
    <source>
        <dbReference type="Pfam" id="PF20075"/>
    </source>
</evidence>
<gene>
    <name evidence="2" type="ORF">E5162_12220</name>
</gene>
<comment type="caution">
    <text evidence="2">The sequence shown here is derived from an EMBL/GenBank/DDBJ whole genome shotgun (WGS) entry which is preliminary data.</text>
</comment>
<reference evidence="2 3" key="1">
    <citation type="journal article" date="2013" name="Int. J. Syst. Evol. Microbiol.">
        <title>Marinicauda pacifica gen. nov., sp. nov., a prosthecate alphaproteobacterium of the family Hyphomonadaceae isolated from deep seawater.</title>
        <authorList>
            <person name="Zhang X.Y."/>
            <person name="Li G.W."/>
            <person name="Wang C.S."/>
            <person name="Zhang Y.J."/>
            <person name="Xu X.W."/>
            <person name="Li H."/>
            <person name="Liu A."/>
            <person name="Liu C."/>
            <person name="Xie B.B."/>
            <person name="Qin Q.L."/>
            <person name="Xu Z."/>
            <person name="Chen X.L."/>
            <person name="Zhou B.C."/>
            <person name="Zhang Y.Z."/>
        </authorList>
    </citation>
    <scope>NUCLEOTIDE SEQUENCE [LARGE SCALE GENOMIC DNA]</scope>
    <source>
        <strain evidence="2 3">P-1 km-3</strain>
    </source>
</reference>
<evidence type="ECO:0000313" key="2">
    <source>
        <dbReference type="EMBL" id="TGY92405.1"/>
    </source>
</evidence>
<name>A0A4S2H972_9PROT</name>
<dbReference type="Pfam" id="PF20075">
    <property type="entry name" value="DUF6471"/>
    <property type="match status" value="1"/>
</dbReference>
<sequence length="139" mass="16230">MTDARATEKSAEEYAQEWVKQLIRREMGAREISYKELCERLSVLNVDINEHALRNKVARGTFSAAFFVYLLEAMEVKAVYPDYISQELYRHKLKERGIEPLGKPRADQAYLDEDEMRHIVQETTKDFLKSEFGPLLGKK</sequence>
<dbReference type="RefSeq" id="WP_135945539.1">
    <property type="nucleotide sequence ID" value="NZ_BMEI01000003.1"/>
</dbReference>
<dbReference type="AlphaFoldDB" id="A0A4S2H972"/>
<organism evidence="2 3">
    <name type="scientific">Marinicauda pacifica</name>
    <dbReference type="NCBI Taxonomy" id="1133559"/>
    <lineage>
        <taxon>Bacteria</taxon>
        <taxon>Pseudomonadati</taxon>
        <taxon>Pseudomonadota</taxon>
        <taxon>Alphaproteobacteria</taxon>
        <taxon>Maricaulales</taxon>
        <taxon>Maricaulaceae</taxon>
        <taxon>Marinicauda</taxon>
    </lineage>
</organism>
<protein>
    <recommendedName>
        <fullName evidence="1">DUF6471 domain-containing protein</fullName>
    </recommendedName>
</protein>
<dbReference type="OrthoDB" id="9808716at2"/>
<dbReference type="Proteomes" id="UP000305451">
    <property type="component" value="Unassembled WGS sequence"/>
</dbReference>
<dbReference type="InterPro" id="IPR045526">
    <property type="entry name" value="DUF6471"/>
</dbReference>
<dbReference type="EMBL" id="SRXV01000003">
    <property type="protein sequence ID" value="TGY92405.1"/>
    <property type="molecule type" value="Genomic_DNA"/>
</dbReference>
<feature type="domain" description="DUF6471" evidence="1">
    <location>
        <begin position="17"/>
        <end position="78"/>
    </location>
</feature>
<evidence type="ECO:0000313" key="3">
    <source>
        <dbReference type="Proteomes" id="UP000305451"/>
    </source>
</evidence>